<accession>A0A3R9WR05</accession>
<feature type="region of interest" description="Disordered" evidence="1">
    <location>
        <begin position="209"/>
        <end position="246"/>
    </location>
</feature>
<reference evidence="2 3" key="1">
    <citation type="submission" date="2018-12" db="EMBL/GenBank/DDBJ databases">
        <title>Sphingomonas sp. HMF7854 Genome sequencing and assembly.</title>
        <authorList>
            <person name="Cha I."/>
            <person name="Kang H."/>
            <person name="Kim H."/>
            <person name="Kang J."/>
            <person name="Joh K."/>
        </authorList>
    </citation>
    <scope>NUCLEOTIDE SEQUENCE [LARGE SCALE GENOMIC DNA]</scope>
    <source>
        <strain evidence="2 3">HMF7854</strain>
    </source>
</reference>
<keyword evidence="3" id="KW-1185">Reference proteome</keyword>
<comment type="caution">
    <text evidence="2">The sequence shown here is derived from an EMBL/GenBank/DDBJ whole genome shotgun (WGS) entry which is preliminary data.</text>
</comment>
<organism evidence="2 3">
    <name type="scientific">Sphingomonas ginkgonis</name>
    <dbReference type="NCBI Taxonomy" id="2315330"/>
    <lineage>
        <taxon>Bacteria</taxon>
        <taxon>Pseudomonadati</taxon>
        <taxon>Pseudomonadota</taxon>
        <taxon>Alphaproteobacteria</taxon>
        <taxon>Sphingomonadales</taxon>
        <taxon>Sphingomonadaceae</taxon>
        <taxon>Sphingomonas</taxon>
    </lineage>
</organism>
<name>A0A3R9WR05_9SPHN</name>
<dbReference type="Proteomes" id="UP000274661">
    <property type="component" value="Unassembled WGS sequence"/>
</dbReference>
<dbReference type="EMBL" id="RWJF01000001">
    <property type="protein sequence ID" value="RST31355.1"/>
    <property type="molecule type" value="Genomic_DNA"/>
</dbReference>
<protein>
    <submittedName>
        <fullName evidence="2">Uncharacterized protein</fullName>
    </submittedName>
</protein>
<gene>
    <name evidence="2" type="ORF">HMF7854_11265</name>
</gene>
<evidence type="ECO:0000313" key="3">
    <source>
        <dbReference type="Proteomes" id="UP000274661"/>
    </source>
</evidence>
<proteinExistence type="predicted"/>
<evidence type="ECO:0000256" key="1">
    <source>
        <dbReference type="SAM" id="MobiDB-lite"/>
    </source>
</evidence>
<evidence type="ECO:0000313" key="2">
    <source>
        <dbReference type="EMBL" id="RST31355.1"/>
    </source>
</evidence>
<dbReference type="AlphaFoldDB" id="A0A3R9WR05"/>
<sequence length="262" mass="29675">MLARGQQCIEWTDERGLIIGHAQVRSLEDGRIDFHFRFFGTTNVEVGIGPRNLALRSFVVNENVTKTMMACRQCGRSCQRIYYVRGDWSCSRCQGLVSITQRLGVLDRVLYDKAQIEAKLAAVKETKRNAAKRAILRRKRDALIRKLREEEVTDFSPQLRFRSRGRWLGTDEMPLIAPAPGAIGYGWEPGDFGLRGVYREPRRELVEELLSPSGPLGPGEVQQPSTPERVEPPEGQGHRVSRIPFNKPKIPFVSPFIGGPQY</sequence>